<keyword evidence="2" id="KW-0472">Membrane</keyword>
<dbReference type="EMBL" id="MDYP01000026">
    <property type="protein sequence ID" value="OQE05184.1"/>
    <property type="molecule type" value="Genomic_DNA"/>
</dbReference>
<dbReference type="Proteomes" id="UP000191518">
    <property type="component" value="Unassembled WGS sequence"/>
</dbReference>
<evidence type="ECO:0000256" key="1">
    <source>
        <dbReference type="SAM" id="MobiDB-lite"/>
    </source>
</evidence>
<evidence type="ECO:0000313" key="3">
    <source>
        <dbReference type="EMBL" id="OQE05184.1"/>
    </source>
</evidence>
<dbReference type="OrthoDB" id="5429716at2759"/>
<reference evidence="4" key="1">
    <citation type="journal article" date="2017" name="Nat. Microbiol.">
        <title>Global analysis of biosynthetic gene clusters reveals vast potential of secondary metabolite production in Penicillium species.</title>
        <authorList>
            <person name="Nielsen J.C."/>
            <person name="Grijseels S."/>
            <person name="Prigent S."/>
            <person name="Ji B."/>
            <person name="Dainat J."/>
            <person name="Nielsen K.F."/>
            <person name="Frisvad J.C."/>
            <person name="Workman M."/>
            <person name="Nielsen J."/>
        </authorList>
    </citation>
    <scope>NUCLEOTIDE SEQUENCE [LARGE SCALE GENOMIC DNA]</scope>
    <source>
        <strain evidence="4">IBT 29486</strain>
    </source>
</reference>
<keyword evidence="4" id="KW-1185">Reference proteome</keyword>
<name>A0A1V6RUK6_9EURO</name>
<keyword evidence="2" id="KW-0812">Transmembrane</keyword>
<dbReference type="AlphaFoldDB" id="A0A1V6RUK6"/>
<accession>A0A1V6RUK6</accession>
<protein>
    <submittedName>
        <fullName evidence="3">Uncharacterized protein</fullName>
    </submittedName>
</protein>
<keyword evidence="2" id="KW-1133">Transmembrane helix</keyword>
<organism evidence="3 4">
    <name type="scientific">Penicillium vulpinum</name>
    <dbReference type="NCBI Taxonomy" id="29845"/>
    <lineage>
        <taxon>Eukaryota</taxon>
        <taxon>Fungi</taxon>
        <taxon>Dikarya</taxon>
        <taxon>Ascomycota</taxon>
        <taxon>Pezizomycotina</taxon>
        <taxon>Eurotiomycetes</taxon>
        <taxon>Eurotiomycetidae</taxon>
        <taxon>Eurotiales</taxon>
        <taxon>Aspergillaceae</taxon>
        <taxon>Penicillium</taxon>
    </lineage>
</organism>
<evidence type="ECO:0000256" key="2">
    <source>
        <dbReference type="SAM" id="Phobius"/>
    </source>
</evidence>
<comment type="caution">
    <text evidence="3">The sequence shown here is derived from an EMBL/GenBank/DDBJ whole genome shotgun (WGS) entry which is preliminary data.</text>
</comment>
<feature type="transmembrane region" description="Helical" evidence="2">
    <location>
        <begin position="295"/>
        <end position="318"/>
    </location>
</feature>
<proteinExistence type="predicted"/>
<sequence length="319" mass="32886">MPSITITDGYTFNNWGPLTTTFTAPASCATFNDYIIRSKEPIVLSQFAAQCSTIGYYHDCIPTGTTSLPTSQSIDPYTMYDQAYYSPGLHCPSGWKTVGVAARDGDKSVSSSGVLSVASPTETITGTVDIPKQLNPVTLLGKVLDPSETLVICCPSSMTADLDVGGCYSTASAYKPSIGCAANLPISDFGTSTKTHVVNGTTSTELLLSLTSSHPMTAVTTTFAASDVNDYIALSVLPMIPLVHHQSDLKDLNETGTSGAGSTKTGSITAASTTAPSTSTSTPNSAARIAPRVNLLNGLGSVLTVSLAASVLGAAVIFS</sequence>
<feature type="region of interest" description="Disordered" evidence="1">
    <location>
        <begin position="253"/>
        <end position="285"/>
    </location>
</feature>
<evidence type="ECO:0000313" key="4">
    <source>
        <dbReference type="Proteomes" id="UP000191518"/>
    </source>
</evidence>
<gene>
    <name evidence="3" type="ORF">PENVUL_c026G00717</name>
</gene>
<feature type="compositionally biased region" description="Low complexity" evidence="1">
    <location>
        <begin position="255"/>
        <end position="285"/>
    </location>
</feature>